<keyword evidence="2" id="KW-1185">Reference proteome</keyword>
<protein>
    <submittedName>
        <fullName evidence="1">Uncharacterized protein</fullName>
    </submittedName>
</protein>
<dbReference type="Proteomes" id="UP000465812">
    <property type="component" value="Chromosome"/>
</dbReference>
<reference evidence="1 2" key="1">
    <citation type="journal article" date="2019" name="Emerg. Microbes Infect.">
        <title>Comprehensive subspecies identification of 175 nontuberculous mycobacteria species based on 7547 genomic profiles.</title>
        <authorList>
            <person name="Matsumoto Y."/>
            <person name="Kinjo T."/>
            <person name="Motooka D."/>
            <person name="Nabeya D."/>
            <person name="Jung N."/>
            <person name="Uechi K."/>
            <person name="Horii T."/>
            <person name="Iida T."/>
            <person name="Fujita J."/>
            <person name="Nakamura S."/>
        </authorList>
    </citation>
    <scope>NUCLEOTIDE SEQUENCE [LARGE SCALE GENOMIC DNA]</scope>
    <source>
        <strain evidence="1 2">JCM 18113</strain>
    </source>
</reference>
<gene>
    <name evidence="1" type="ORF">MMAN_01710</name>
</gene>
<proteinExistence type="predicted"/>
<evidence type="ECO:0000313" key="1">
    <source>
        <dbReference type="EMBL" id="BBY36037.1"/>
    </source>
</evidence>
<organism evidence="1 2">
    <name type="scientific">Mycobacterium mantenii</name>
    <dbReference type="NCBI Taxonomy" id="560555"/>
    <lineage>
        <taxon>Bacteria</taxon>
        <taxon>Bacillati</taxon>
        <taxon>Actinomycetota</taxon>
        <taxon>Actinomycetes</taxon>
        <taxon>Mycobacteriales</taxon>
        <taxon>Mycobacteriaceae</taxon>
        <taxon>Mycobacterium</taxon>
        <taxon>Mycobacterium avium complex (MAC)</taxon>
    </lineage>
</organism>
<dbReference type="EMBL" id="AP022590">
    <property type="protein sequence ID" value="BBY36037.1"/>
    <property type="molecule type" value="Genomic_DNA"/>
</dbReference>
<accession>A0ABM7JKQ2</accession>
<sequence>MRWAAAPFVDHLEHELTFLRCRRAVKPFEGAERDASVTVVVERDANVTLAAMGTALAITTRSDEW</sequence>
<name>A0ABM7JKQ2_MYCNT</name>
<evidence type="ECO:0000313" key="2">
    <source>
        <dbReference type="Proteomes" id="UP000465812"/>
    </source>
</evidence>